<keyword evidence="1" id="KW-0812">Transmembrane</keyword>
<sequence length="214" mass="24156">MIRSECLKLKNSLGFYLVFLFTLLELLTVPIYLAFGRSHVSLTDLSLMIFLFFPLLVTILSILIFEQESLANHFQEINVNKKSSRIWLSKLIVVDFLLFFPSAMIWIITGVSQAVGQQGMMIATASWLMAIFLNHFHLLLTFIINRGGSMIIAIIEILLIIFASNKVLLAAYWCPIALPVNFMITGRCAYLIAAVGWIVLSTIILVALSKKKIR</sequence>
<dbReference type="CDD" id="cd21810">
    <property type="entry name" value="ABC-2_lan_permease_NisG-like"/>
    <property type="match status" value="1"/>
</dbReference>
<feature type="transmembrane region" description="Helical" evidence="1">
    <location>
        <begin position="12"/>
        <end position="33"/>
    </location>
</feature>
<dbReference type="InterPro" id="IPR049527">
    <property type="entry name" value="ABC_permease_NisG-like"/>
</dbReference>
<feature type="transmembrane region" description="Helical" evidence="1">
    <location>
        <begin position="190"/>
        <end position="208"/>
    </location>
</feature>
<dbReference type="RefSeq" id="WP_058219593.1">
    <property type="nucleotide sequence ID" value="NZ_LKLN01000038.1"/>
</dbReference>
<feature type="transmembrane region" description="Helical" evidence="1">
    <location>
        <begin position="45"/>
        <end position="65"/>
    </location>
</feature>
<feature type="transmembrane region" description="Helical" evidence="1">
    <location>
        <begin position="86"/>
        <end position="108"/>
    </location>
</feature>
<accession>A0A0V8CXL6</accession>
<organism evidence="2 3">
    <name type="scientific">Lactococcus lactis subsp. lactis</name>
    <name type="common">Streptococcus lactis</name>
    <dbReference type="NCBI Taxonomy" id="1360"/>
    <lineage>
        <taxon>Bacteria</taxon>
        <taxon>Bacillati</taxon>
        <taxon>Bacillota</taxon>
        <taxon>Bacilli</taxon>
        <taxon>Lactobacillales</taxon>
        <taxon>Streptococcaceae</taxon>
        <taxon>Lactococcus</taxon>
    </lineage>
</organism>
<protein>
    <submittedName>
        <fullName evidence="2">Arginine/ornithine antiporter ArcD</fullName>
    </submittedName>
</protein>
<feature type="transmembrane region" description="Helical" evidence="1">
    <location>
        <begin position="120"/>
        <end position="144"/>
    </location>
</feature>
<keyword evidence="1" id="KW-1133">Transmembrane helix</keyword>
<evidence type="ECO:0000313" key="2">
    <source>
        <dbReference type="EMBL" id="KSU05903.1"/>
    </source>
</evidence>
<dbReference type="EMBL" id="LKLN01000038">
    <property type="protein sequence ID" value="KSU05903.1"/>
    <property type="molecule type" value="Genomic_DNA"/>
</dbReference>
<dbReference type="PATRIC" id="fig|1360.105.peg.1773"/>
<evidence type="ECO:0000256" key="1">
    <source>
        <dbReference type="SAM" id="Phobius"/>
    </source>
</evidence>
<dbReference type="Proteomes" id="UP000053058">
    <property type="component" value="Unassembled WGS sequence"/>
</dbReference>
<keyword evidence="1" id="KW-0472">Membrane</keyword>
<gene>
    <name evidence="2" type="ORF">KF282_1333</name>
</gene>
<evidence type="ECO:0000313" key="3">
    <source>
        <dbReference type="Proteomes" id="UP000053058"/>
    </source>
</evidence>
<comment type="caution">
    <text evidence="2">The sequence shown here is derived from an EMBL/GenBank/DDBJ whole genome shotgun (WGS) entry which is preliminary data.</text>
</comment>
<dbReference type="AlphaFoldDB" id="A0A0V8CXL6"/>
<reference evidence="3" key="1">
    <citation type="submission" date="2015-10" db="EMBL/GenBank/DDBJ databases">
        <title>Draft Genome Sequences of 11 Lactococcus lactis subspecies cremoris strains.</title>
        <authorList>
            <person name="Wels M."/>
            <person name="Backus L."/>
            <person name="Boekhorst J."/>
            <person name="Dijkstra A."/>
            <person name="Beerthuizen M."/>
            <person name="Kelly W."/>
            <person name="Siezen R."/>
            <person name="Bachmann H."/>
            <person name="Van Hijum S."/>
        </authorList>
    </citation>
    <scope>NUCLEOTIDE SEQUENCE [LARGE SCALE GENOMIC DNA]</scope>
    <source>
        <strain evidence="3">KF282</strain>
    </source>
</reference>
<feature type="transmembrane region" description="Helical" evidence="1">
    <location>
        <begin position="151"/>
        <end position="178"/>
    </location>
</feature>
<name>A0A0V8CXL6_LACLL</name>
<proteinExistence type="predicted"/>